<keyword evidence="4" id="KW-1185">Reference proteome</keyword>
<evidence type="ECO:0000256" key="1">
    <source>
        <dbReference type="PIRNR" id="PIRNR001238"/>
    </source>
</evidence>
<evidence type="ECO:0000259" key="2">
    <source>
        <dbReference type="Pfam" id="PF01979"/>
    </source>
</evidence>
<comment type="function">
    <text evidence="1">Catalyzes the hydrolytic cleavage of a subset of L-isoaspartyl (L-beta-aspartyl) dipeptides. Used to degrade proteins damaged by L-isoaspartyl residues formation.</text>
</comment>
<dbReference type="InterPro" id="IPR011059">
    <property type="entry name" value="Metal-dep_hydrolase_composite"/>
</dbReference>
<keyword evidence="1" id="KW-0378">Hydrolase</keyword>
<keyword evidence="1" id="KW-0862">Zinc</keyword>
<gene>
    <name evidence="3" type="primary">iadA</name>
    <name evidence="3" type="ORF">GCM10008906_05990</name>
</gene>
<dbReference type="EMBL" id="BAAACG010000003">
    <property type="protein sequence ID" value="GAA0734172.1"/>
    <property type="molecule type" value="Genomic_DNA"/>
</dbReference>
<comment type="caution">
    <text evidence="3">The sequence shown here is derived from an EMBL/GenBank/DDBJ whole genome shotgun (WGS) entry which is preliminary data.</text>
</comment>
<dbReference type="Proteomes" id="UP001501510">
    <property type="component" value="Unassembled WGS sequence"/>
</dbReference>
<feature type="domain" description="Amidohydrolase-related" evidence="2">
    <location>
        <begin position="53"/>
        <end position="375"/>
    </location>
</feature>
<dbReference type="SUPFAM" id="SSF51338">
    <property type="entry name" value="Composite domain of metallo-dependent hydrolases"/>
    <property type="match status" value="1"/>
</dbReference>
<proteinExistence type="inferred from homology"/>
<protein>
    <recommendedName>
        <fullName evidence="1">Isoaspartyl dipeptidase</fullName>
        <ecNumber evidence="1">3.4.19.-</ecNumber>
    </recommendedName>
</protein>
<reference evidence="4" key="1">
    <citation type="journal article" date="2019" name="Int. J. Syst. Evol. Microbiol.">
        <title>The Global Catalogue of Microorganisms (GCM) 10K type strain sequencing project: providing services to taxonomists for standard genome sequencing and annotation.</title>
        <authorList>
            <consortium name="The Broad Institute Genomics Platform"/>
            <consortium name="The Broad Institute Genome Sequencing Center for Infectious Disease"/>
            <person name="Wu L."/>
            <person name="Ma J."/>
        </authorList>
    </citation>
    <scope>NUCLEOTIDE SEQUENCE [LARGE SCALE GENOMIC DNA]</scope>
    <source>
        <strain evidence="4">JCM 1407</strain>
    </source>
</reference>
<comment type="cofactor">
    <cofactor evidence="1">
        <name>Zn(2+)</name>
        <dbReference type="ChEBI" id="CHEBI:29105"/>
    </cofactor>
    <text evidence="1">Binds 2 Zn(2+) ions per subunit.</text>
</comment>
<keyword evidence="1" id="KW-0479">Metal-binding</keyword>
<evidence type="ECO:0000313" key="3">
    <source>
        <dbReference type="EMBL" id="GAA0734172.1"/>
    </source>
</evidence>
<organism evidence="3 4">
    <name type="scientific">Clostridium oceanicum</name>
    <dbReference type="NCBI Taxonomy" id="1543"/>
    <lineage>
        <taxon>Bacteria</taxon>
        <taxon>Bacillati</taxon>
        <taxon>Bacillota</taxon>
        <taxon>Clostridia</taxon>
        <taxon>Eubacteriales</taxon>
        <taxon>Clostridiaceae</taxon>
        <taxon>Clostridium</taxon>
    </lineage>
</organism>
<dbReference type="Gene3D" id="2.30.40.10">
    <property type="entry name" value="Urease, subunit C, domain 1"/>
    <property type="match status" value="1"/>
</dbReference>
<dbReference type="NCBIfam" id="TIGR01975">
    <property type="entry name" value="isoAsp_dipep"/>
    <property type="match status" value="1"/>
</dbReference>
<dbReference type="Pfam" id="PF01979">
    <property type="entry name" value="Amidohydro_1"/>
    <property type="match status" value="1"/>
</dbReference>
<dbReference type="EC" id="3.4.19.-" evidence="1"/>
<dbReference type="InterPro" id="IPR010229">
    <property type="entry name" value="Pept_M38_dipep"/>
</dbReference>
<name>A0ABP3UKC7_9CLOT</name>
<dbReference type="Gene3D" id="3.20.20.140">
    <property type="entry name" value="Metal-dependent hydrolases"/>
    <property type="match status" value="1"/>
</dbReference>
<comment type="PTM">
    <text evidence="1">Carboxylation allows a single lysine to coordinate two zinc ions.</text>
</comment>
<dbReference type="SUPFAM" id="SSF51556">
    <property type="entry name" value="Metallo-dependent hydrolases"/>
    <property type="match status" value="1"/>
</dbReference>
<dbReference type="InterPro" id="IPR006680">
    <property type="entry name" value="Amidohydro-rel"/>
</dbReference>
<evidence type="ECO:0000313" key="4">
    <source>
        <dbReference type="Proteomes" id="UP001501510"/>
    </source>
</evidence>
<comment type="similarity">
    <text evidence="1">Belongs to the peptidase M38 family.</text>
</comment>
<dbReference type="InterPro" id="IPR032466">
    <property type="entry name" value="Metal_Hydrolase"/>
</dbReference>
<keyword evidence="1" id="KW-0482">Metalloprotease</keyword>
<keyword evidence="1" id="KW-0645">Protease</keyword>
<comment type="subcellular location">
    <subcellularLocation>
        <location evidence="1">Cytoplasm</location>
    </subcellularLocation>
</comment>
<dbReference type="RefSeq" id="WP_343758710.1">
    <property type="nucleotide sequence ID" value="NZ_BAAACG010000003.1"/>
</dbReference>
<dbReference type="InterPro" id="IPR050378">
    <property type="entry name" value="Metallo-dep_Hydrolases_sf"/>
</dbReference>
<dbReference type="PANTHER" id="PTHR11647">
    <property type="entry name" value="HYDRANTOINASE/DIHYDROPYRIMIDINASE FAMILY MEMBER"/>
    <property type="match status" value="1"/>
</dbReference>
<accession>A0ABP3UKC7</accession>
<sequence length="391" mass="42549">MITVIKNGYVYSPSYLGKKDILILGDKIEGLYDNLDLSNIPLKVKVIDAKENLVTPGLIDSHVHIIGGGGEGGFSTRTPEIQLSQIIEGGITTVVGCLGMDGICRSMEALLAKARGLEEEGITTYIYTGSYSIPVDNITGSPKSDIVLIDKVIGIGEIALSDHRSSQPNYDDFMKICAEGRSGGLISGKPGIIHVHIGNEKKGIEYIFKVFKDTNIPINQIIPTHMGRNKELFNSAIEFMKKGGIIDLTASSDPNHIEKEQVKASKALKIIIDKGLNIEQVHFSSDGQGSLPIFNDKGQYVGLGIGTVKALYGEIKDCVKSENIELEKALKVVTSNVAKHLKMKHKGSLEKNKDADILILDKNNLDILSVFSKGTQLMKDKKILRKGTFES</sequence>
<dbReference type="PANTHER" id="PTHR11647:SF1">
    <property type="entry name" value="COLLAPSIN RESPONSE MEDIATOR PROTEIN"/>
    <property type="match status" value="1"/>
</dbReference>
<dbReference type="PIRSF" id="PIRSF001238">
    <property type="entry name" value="IadA"/>
    <property type="match status" value="1"/>
</dbReference>